<protein>
    <recommendedName>
        <fullName evidence="2">beta-fructofuranosidase</fullName>
        <ecNumber evidence="2">3.2.1.26</ecNumber>
    </recommendedName>
</protein>
<evidence type="ECO:0000256" key="1">
    <source>
        <dbReference type="ARBA" id="ARBA00009902"/>
    </source>
</evidence>
<dbReference type="SUPFAM" id="SSF75005">
    <property type="entry name" value="Arabinanase/levansucrase/invertase"/>
    <property type="match status" value="1"/>
</dbReference>
<dbReference type="PANTHER" id="PTHR43101:SF1">
    <property type="entry name" value="BETA-FRUCTOSIDASE"/>
    <property type="match status" value="1"/>
</dbReference>
<comment type="caution">
    <text evidence="6">The sequence shown here is derived from an EMBL/GenBank/DDBJ whole genome shotgun (WGS) entry which is preliminary data.</text>
</comment>
<dbReference type="EMBL" id="RHPJ01000002">
    <property type="protein sequence ID" value="TGO05254.1"/>
    <property type="molecule type" value="Genomic_DNA"/>
</dbReference>
<keyword evidence="3 6" id="KW-0378">Hydrolase</keyword>
<dbReference type="GO" id="GO:0005975">
    <property type="term" value="P:carbohydrate metabolic process"/>
    <property type="evidence" value="ECO:0007669"/>
    <property type="project" value="InterPro"/>
</dbReference>
<name>A0A4Z1E028_9MICO</name>
<proteinExistence type="inferred from homology"/>
<dbReference type="InterPro" id="IPR023296">
    <property type="entry name" value="Glyco_hydro_beta-prop_sf"/>
</dbReference>
<evidence type="ECO:0000313" key="7">
    <source>
        <dbReference type="Proteomes" id="UP000297318"/>
    </source>
</evidence>
<dbReference type="InterPro" id="IPR051214">
    <property type="entry name" value="GH32_Enzymes"/>
</dbReference>
<feature type="domain" description="Glycosyl hydrolase family 32 N-terminal" evidence="5">
    <location>
        <begin position="24"/>
        <end position="329"/>
    </location>
</feature>
<evidence type="ECO:0000256" key="3">
    <source>
        <dbReference type="ARBA" id="ARBA00022801"/>
    </source>
</evidence>
<dbReference type="SMART" id="SM00640">
    <property type="entry name" value="Glyco_32"/>
    <property type="match status" value="1"/>
</dbReference>
<comment type="similarity">
    <text evidence="1">Belongs to the glycosyl hydrolase 32 family.</text>
</comment>
<accession>A0A4Z1E028</accession>
<dbReference type="Gene3D" id="2.115.10.20">
    <property type="entry name" value="Glycosyl hydrolase domain, family 43"/>
    <property type="match status" value="1"/>
</dbReference>
<evidence type="ECO:0000256" key="2">
    <source>
        <dbReference type="ARBA" id="ARBA00012758"/>
    </source>
</evidence>
<dbReference type="CDD" id="cd08996">
    <property type="entry name" value="GH32_FFase"/>
    <property type="match status" value="1"/>
</dbReference>
<reference evidence="6 7" key="1">
    <citation type="submission" date="2018-11" db="EMBL/GenBank/DDBJ databases">
        <title>Complete genome sequencing of the Actinobacteria Serinibacter sp. K3-2.</title>
        <authorList>
            <person name="Rakitin A.L."/>
            <person name="Beletsky A.V."/>
            <person name="Mardanov A.V."/>
            <person name="Ravin N.V."/>
            <person name="Gromova A.S."/>
            <person name="Filippova S.N."/>
            <person name="Gal'Chenko V.F."/>
        </authorList>
    </citation>
    <scope>NUCLEOTIDE SEQUENCE [LARGE SCALE GENOMIC DNA]</scope>
    <source>
        <strain evidence="6 7">K3-2</strain>
    </source>
</reference>
<dbReference type="PROSITE" id="PS00609">
    <property type="entry name" value="GLYCOSYL_HYDROL_F32"/>
    <property type="match status" value="1"/>
</dbReference>
<dbReference type="InterPro" id="IPR013148">
    <property type="entry name" value="Glyco_hydro_32_N"/>
</dbReference>
<dbReference type="Proteomes" id="UP000297318">
    <property type="component" value="Unassembled WGS sequence"/>
</dbReference>
<evidence type="ECO:0000256" key="4">
    <source>
        <dbReference type="ARBA" id="ARBA00023295"/>
    </source>
</evidence>
<dbReference type="AlphaFoldDB" id="A0A4Z1E028"/>
<keyword evidence="7" id="KW-1185">Reference proteome</keyword>
<organism evidence="6 7">
    <name type="scientific">Serinibacter arcticus</name>
    <dbReference type="NCBI Taxonomy" id="1655435"/>
    <lineage>
        <taxon>Bacteria</taxon>
        <taxon>Bacillati</taxon>
        <taxon>Actinomycetota</taxon>
        <taxon>Actinomycetes</taxon>
        <taxon>Micrococcales</taxon>
        <taxon>Beutenbergiaceae</taxon>
        <taxon>Serinibacter</taxon>
    </lineage>
</organism>
<dbReference type="GO" id="GO:0004564">
    <property type="term" value="F:beta-fructofuranosidase activity"/>
    <property type="evidence" value="ECO:0007669"/>
    <property type="project" value="UniProtKB-EC"/>
</dbReference>
<dbReference type="Pfam" id="PF00251">
    <property type="entry name" value="Glyco_hydro_32N"/>
    <property type="match status" value="1"/>
</dbReference>
<dbReference type="PANTHER" id="PTHR43101">
    <property type="entry name" value="BETA-FRUCTOSIDASE"/>
    <property type="match status" value="1"/>
</dbReference>
<dbReference type="InterPro" id="IPR001362">
    <property type="entry name" value="Glyco_hydro_32"/>
</dbReference>
<evidence type="ECO:0000259" key="5">
    <source>
        <dbReference type="Pfam" id="PF00251"/>
    </source>
</evidence>
<sequence>MVGTDLPARPVPEEQPVPDDTFLHVHPHRGWLNDPNGMGLWGGRWHVMYQWNPDATTHGNIHWGHASSSDLVHWRDEGAALAPRAGTVDAGGAWSGVAVVDDGVPTLVYTAVRDGAHDSGVVIAPGRSGPHGDTFTQATTSVAPHPQGWIDVRDPFLLTVEGRRYAVQGAGRPTGGGAVLVYAVPEVSASWELLGELAAAADLPGGVPTRGDVWECPQLVRLGETWVLIVSWLEDEGARQGVTAYTGDLEVTDGVPRFVAGGGAPLDHGPDFYAPQALVADDRVLVSGWSWESRADGVDGISLDEIAARGWAGLLTIPRELVLEDGVARLVPCREVVALSGAALDVTRHGDGDVLTTPSPTWLAHASGPVELHLVSADASRTVWSGDVGTAATVLVDGTIVEIFAADGSHTLRVYPRDGEAWVLHARHPGAGLEARALAPAWSTRP</sequence>
<keyword evidence="4" id="KW-0326">Glycosidase</keyword>
<evidence type="ECO:0000313" key="6">
    <source>
        <dbReference type="EMBL" id="TGO05254.1"/>
    </source>
</evidence>
<dbReference type="InterPro" id="IPR018053">
    <property type="entry name" value="Glyco_hydro_32_AS"/>
</dbReference>
<gene>
    <name evidence="6" type="ORF">SERN_1258</name>
</gene>
<dbReference type="EC" id="3.2.1.26" evidence="2"/>